<keyword evidence="2" id="KW-1185">Reference proteome</keyword>
<evidence type="ECO:0000313" key="1">
    <source>
        <dbReference type="EMBL" id="KAL2786930.1"/>
    </source>
</evidence>
<protein>
    <recommendedName>
        <fullName evidence="3">ABM domain-containing protein</fullName>
    </recommendedName>
</protein>
<organism evidence="1 2">
    <name type="scientific">Aspergillus keveii</name>
    <dbReference type="NCBI Taxonomy" id="714993"/>
    <lineage>
        <taxon>Eukaryota</taxon>
        <taxon>Fungi</taxon>
        <taxon>Dikarya</taxon>
        <taxon>Ascomycota</taxon>
        <taxon>Pezizomycotina</taxon>
        <taxon>Eurotiomycetes</taxon>
        <taxon>Eurotiomycetidae</taxon>
        <taxon>Eurotiales</taxon>
        <taxon>Aspergillaceae</taxon>
        <taxon>Aspergillus</taxon>
        <taxon>Aspergillus subgen. Nidulantes</taxon>
    </lineage>
</organism>
<sequence length="209" mass="24550">MAAENWQLRHGITKSIAYLPQGPPIAVWTKLQVPRTKTLDANYWNTIFQPLVHTIGHHETVWARVPGNPDVVLLATLWWTTSEMREFQVSPSSQLYREILQCEDIIPISTHETIYGFAYWFHFESQASELVGIRPPAFGPGVPLKEHFQTHLPVLQWTTETEALHGKQVHLLLWPHFWRDKEKVEYRHGPYAQKRFTERLYEFTEILKL</sequence>
<gene>
    <name evidence="1" type="ORF">BJX66DRAFT_328254</name>
</gene>
<accession>A0ABR4FUI2</accession>
<evidence type="ECO:0000313" key="2">
    <source>
        <dbReference type="Proteomes" id="UP001610563"/>
    </source>
</evidence>
<comment type="caution">
    <text evidence="1">The sequence shown here is derived from an EMBL/GenBank/DDBJ whole genome shotgun (WGS) entry which is preliminary data.</text>
</comment>
<dbReference type="EMBL" id="JBFTWV010000107">
    <property type="protein sequence ID" value="KAL2786930.1"/>
    <property type="molecule type" value="Genomic_DNA"/>
</dbReference>
<evidence type="ECO:0008006" key="3">
    <source>
        <dbReference type="Google" id="ProtNLM"/>
    </source>
</evidence>
<name>A0ABR4FUI2_9EURO</name>
<dbReference type="Proteomes" id="UP001610563">
    <property type="component" value="Unassembled WGS sequence"/>
</dbReference>
<reference evidence="1 2" key="1">
    <citation type="submission" date="2024-07" db="EMBL/GenBank/DDBJ databases">
        <title>Section-level genome sequencing and comparative genomics of Aspergillus sections Usti and Cavernicolus.</title>
        <authorList>
            <consortium name="Lawrence Berkeley National Laboratory"/>
            <person name="Nybo J.L."/>
            <person name="Vesth T.C."/>
            <person name="Theobald S."/>
            <person name="Frisvad J.C."/>
            <person name="Larsen T.O."/>
            <person name="Kjaerboelling I."/>
            <person name="Rothschild-Mancinelli K."/>
            <person name="Lyhne E.K."/>
            <person name="Kogle M.E."/>
            <person name="Barry K."/>
            <person name="Clum A."/>
            <person name="Na H."/>
            <person name="Ledsgaard L."/>
            <person name="Lin J."/>
            <person name="Lipzen A."/>
            <person name="Kuo A."/>
            <person name="Riley R."/>
            <person name="Mondo S."/>
            <person name="Labutti K."/>
            <person name="Haridas S."/>
            <person name="Pangalinan J."/>
            <person name="Salamov A.A."/>
            <person name="Simmons B.A."/>
            <person name="Magnuson J.K."/>
            <person name="Chen J."/>
            <person name="Drula E."/>
            <person name="Henrissat B."/>
            <person name="Wiebenga A."/>
            <person name="Lubbers R.J."/>
            <person name="Gomes A.C."/>
            <person name="Makela M.R."/>
            <person name="Stajich J."/>
            <person name="Grigoriev I.V."/>
            <person name="Mortensen U.H."/>
            <person name="De Vries R.P."/>
            <person name="Baker S.E."/>
            <person name="Andersen M.R."/>
        </authorList>
    </citation>
    <scope>NUCLEOTIDE SEQUENCE [LARGE SCALE GENOMIC DNA]</scope>
    <source>
        <strain evidence="1 2">CBS 209.92</strain>
    </source>
</reference>
<proteinExistence type="predicted"/>